<dbReference type="GO" id="GO:0005829">
    <property type="term" value="C:cytosol"/>
    <property type="evidence" value="ECO:0007669"/>
    <property type="project" value="TreeGrafter"/>
</dbReference>
<dbReference type="PANTHER" id="PTHR41286">
    <property type="entry name" value="HNH NUCLEASE YAJD-RELATED"/>
    <property type="match status" value="1"/>
</dbReference>
<dbReference type="Pfam" id="PF01844">
    <property type="entry name" value="HNH"/>
    <property type="match status" value="1"/>
</dbReference>
<evidence type="ECO:0000259" key="5">
    <source>
        <dbReference type="SMART" id="SM00507"/>
    </source>
</evidence>
<dbReference type="SMART" id="SM00507">
    <property type="entry name" value="HNHc"/>
    <property type="match status" value="1"/>
</dbReference>
<dbReference type="EMBL" id="JAAXPN010000012">
    <property type="protein sequence ID" value="NKZ24943.1"/>
    <property type="molecule type" value="Genomic_DNA"/>
</dbReference>
<dbReference type="RefSeq" id="WP_168722738.1">
    <property type="nucleotide sequence ID" value="NZ_JAAXPN010000012.1"/>
</dbReference>
<keyword evidence="7" id="KW-1185">Reference proteome</keyword>
<evidence type="ECO:0000256" key="4">
    <source>
        <dbReference type="ARBA" id="ARBA00040194"/>
    </source>
</evidence>
<dbReference type="Proteomes" id="UP000549765">
    <property type="component" value="Unassembled WGS sequence"/>
</dbReference>
<dbReference type="GO" id="GO:0008270">
    <property type="term" value="F:zinc ion binding"/>
    <property type="evidence" value="ECO:0007669"/>
    <property type="project" value="InterPro"/>
</dbReference>
<evidence type="ECO:0000313" key="7">
    <source>
        <dbReference type="Proteomes" id="UP000549765"/>
    </source>
</evidence>
<dbReference type="GO" id="GO:0016787">
    <property type="term" value="F:hydrolase activity"/>
    <property type="evidence" value="ECO:0007669"/>
    <property type="project" value="UniProtKB-KW"/>
</dbReference>
<dbReference type="GO" id="GO:0004519">
    <property type="term" value="F:endonuclease activity"/>
    <property type="evidence" value="ECO:0007669"/>
    <property type="project" value="UniProtKB-KW"/>
</dbReference>
<comment type="caution">
    <text evidence="6">The sequence shown here is derived from an EMBL/GenBank/DDBJ whole genome shotgun (WGS) entry which is preliminary data.</text>
</comment>
<accession>A0A7X6N3C5</accession>
<dbReference type="InterPro" id="IPR003615">
    <property type="entry name" value="HNH_nuc"/>
</dbReference>
<comment type="similarity">
    <text evidence="3">Belongs to the HNH nuclease family.</text>
</comment>
<dbReference type="Gene3D" id="1.10.30.50">
    <property type="match status" value="1"/>
</dbReference>
<evidence type="ECO:0000256" key="1">
    <source>
        <dbReference type="ARBA" id="ARBA00022722"/>
    </source>
</evidence>
<keyword evidence="1" id="KW-0540">Nuclease</keyword>
<gene>
    <name evidence="6" type="ORF">HF964_09100</name>
</gene>
<name>A0A7X6N3C5_9LACO</name>
<sequence length="173" mass="20674">MPRVKYCNHKGCQVLVPASERWCDKHKPKFDVKKVIGDERAQAVYKRMANKEYNENKRDQDANKFYNSSSWRQIRGYVVARDMNTCQVCGNVNTNRKIVDHIHRLKSSGDERLDTNNLWTLCYKCHDIKTTQEQQIEQRSDGENVLKNATKDWWKFNIQHEIDRRKHTSQNRF</sequence>
<reference evidence="6 7" key="1">
    <citation type="submission" date="2020-04" db="EMBL/GenBank/DDBJ databases">
        <title>MicrobeNet Type strains.</title>
        <authorList>
            <person name="Nicholson A.C."/>
        </authorList>
    </citation>
    <scope>NUCLEOTIDE SEQUENCE [LARGE SCALE GENOMIC DNA]</scope>
    <source>
        <strain evidence="6 7">CCUG 61472</strain>
    </source>
</reference>
<keyword evidence="2" id="KW-0378">Hydrolase</keyword>
<feature type="domain" description="HNH nuclease" evidence="5">
    <location>
        <begin position="73"/>
        <end position="127"/>
    </location>
</feature>
<dbReference type="CDD" id="cd00085">
    <property type="entry name" value="HNHc"/>
    <property type="match status" value="1"/>
</dbReference>
<evidence type="ECO:0000256" key="3">
    <source>
        <dbReference type="ARBA" id="ARBA00038412"/>
    </source>
</evidence>
<keyword evidence="6" id="KW-0255">Endonuclease</keyword>
<protein>
    <recommendedName>
        <fullName evidence="4">Putative HNH nuclease YajD</fullName>
    </recommendedName>
</protein>
<dbReference type="AlphaFoldDB" id="A0A7X6N3C5"/>
<dbReference type="PANTHER" id="PTHR41286:SF1">
    <property type="entry name" value="HNH NUCLEASE YAJD-RELATED"/>
    <property type="match status" value="1"/>
</dbReference>
<evidence type="ECO:0000313" key="6">
    <source>
        <dbReference type="EMBL" id="NKZ24943.1"/>
    </source>
</evidence>
<evidence type="ECO:0000256" key="2">
    <source>
        <dbReference type="ARBA" id="ARBA00022801"/>
    </source>
</evidence>
<dbReference type="InterPro" id="IPR002711">
    <property type="entry name" value="HNH"/>
</dbReference>
<proteinExistence type="inferred from homology"/>
<dbReference type="GO" id="GO:0003676">
    <property type="term" value="F:nucleic acid binding"/>
    <property type="evidence" value="ECO:0007669"/>
    <property type="project" value="InterPro"/>
</dbReference>
<organism evidence="6 7">
    <name type="scientific">Periweissella fabalis</name>
    <dbReference type="NCBI Taxonomy" id="1070421"/>
    <lineage>
        <taxon>Bacteria</taxon>
        <taxon>Bacillati</taxon>
        <taxon>Bacillota</taxon>
        <taxon>Bacilli</taxon>
        <taxon>Lactobacillales</taxon>
        <taxon>Lactobacillaceae</taxon>
        <taxon>Periweissella</taxon>
    </lineage>
</organism>